<proteinExistence type="predicted"/>
<keyword evidence="4" id="KW-1185">Reference proteome</keyword>
<dbReference type="InterPro" id="IPR027417">
    <property type="entry name" value="P-loop_NTPase"/>
</dbReference>
<feature type="domain" description="Dynamin N-terminal" evidence="2">
    <location>
        <begin position="58"/>
        <end position="204"/>
    </location>
</feature>
<dbReference type="InterPro" id="IPR022812">
    <property type="entry name" value="Dynamin"/>
</dbReference>
<feature type="transmembrane region" description="Helical" evidence="1">
    <location>
        <begin position="496"/>
        <end position="515"/>
    </location>
</feature>
<dbReference type="Proteomes" id="UP000635606">
    <property type="component" value="Unassembled WGS sequence"/>
</dbReference>
<dbReference type="PRINTS" id="PR00195">
    <property type="entry name" value="DYNAMIN"/>
</dbReference>
<dbReference type="AlphaFoldDB" id="A0A8J4A7Q6"/>
<organism evidence="3 4">
    <name type="scientific">Virgisporangium ochraceum</name>
    <dbReference type="NCBI Taxonomy" id="65505"/>
    <lineage>
        <taxon>Bacteria</taxon>
        <taxon>Bacillati</taxon>
        <taxon>Actinomycetota</taxon>
        <taxon>Actinomycetes</taxon>
        <taxon>Micromonosporales</taxon>
        <taxon>Micromonosporaceae</taxon>
        <taxon>Virgisporangium</taxon>
    </lineage>
</organism>
<dbReference type="InterPro" id="IPR045063">
    <property type="entry name" value="Dynamin_N"/>
</dbReference>
<evidence type="ECO:0000313" key="4">
    <source>
        <dbReference type="Proteomes" id="UP000635606"/>
    </source>
</evidence>
<keyword evidence="1" id="KW-0812">Transmembrane</keyword>
<evidence type="ECO:0000256" key="1">
    <source>
        <dbReference type="SAM" id="Phobius"/>
    </source>
</evidence>
<dbReference type="PANTHER" id="PTHR43681">
    <property type="entry name" value="TRANSMEMBRANE GTPASE FZO"/>
    <property type="match status" value="1"/>
</dbReference>
<protein>
    <submittedName>
        <fullName evidence="3">Dynamin</fullName>
    </submittedName>
</protein>
<evidence type="ECO:0000259" key="2">
    <source>
        <dbReference type="Pfam" id="PF00350"/>
    </source>
</evidence>
<sequence length="631" mass="69297">MTQVQQPPTTTPPNPDAALQKLLVQAVDGGLAFLRKSDPDAAADLDKVRRRDVSRPSIVVVGETKRGKSSLVNMLIGVPDLSPVDTAVATSSFIEFRHSTGHGARAYLPGLENPVPLSHGDLRDWATVAGRLPSGLRPPRRIEVQHSAPLLQYLTLVDTPGVGGLDPSHAQITLDAVERATALLFVVDASSPFTRPELDFLIEASMRVNFVLFALTKCDAYPGWRTILADNRGQLQAHAPRFGSAPWFPVSARLAETAMSMPEGTREELIRESRIADLQHALIDLAAKGRSVQLANVLRSVRSEVIGLDRQLGERMKATDPDPADVQRARDERAKVAARKRTESRQWSLALNTETQRARVEATARLRQYVTKVQEDYLDRIDKAGSGELKALPQELDRSLHALSVRLSHDLEQCFRAVGERALAQVFRPDELRYVLRHLNARLRHALQSRPRRHSSGDGAMVAMSSAGVAFMAGRAGTYGAGLGASLLQISGPANLVLPGIGIAIGLAAGAYMIFKRKSMTDRQGAKQWLREVLGDARAALSDEIMRRFTDLQYALTLALDEAIERRLQQLDAHIATIDKALADDKAERTKRRNALVQERDGVRARIRQLDEVLVRVRSLAPTAPPVEDPL</sequence>
<dbReference type="InterPro" id="IPR051943">
    <property type="entry name" value="TRAFAC_Dynamin-like_GTPase"/>
</dbReference>
<dbReference type="Pfam" id="PF00350">
    <property type="entry name" value="Dynamin_N"/>
    <property type="match status" value="1"/>
</dbReference>
<keyword evidence="1" id="KW-1133">Transmembrane helix</keyword>
<dbReference type="Gene3D" id="3.40.50.300">
    <property type="entry name" value="P-loop containing nucleotide triphosphate hydrolases"/>
    <property type="match status" value="1"/>
</dbReference>
<accession>A0A8J4A7Q6</accession>
<name>A0A8J4A7Q6_9ACTN</name>
<dbReference type="EMBL" id="BOPH01000145">
    <property type="protein sequence ID" value="GIJ74900.1"/>
    <property type="molecule type" value="Genomic_DNA"/>
</dbReference>
<evidence type="ECO:0000313" key="3">
    <source>
        <dbReference type="EMBL" id="GIJ74900.1"/>
    </source>
</evidence>
<dbReference type="PANTHER" id="PTHR43681:SF1">
    <property type="entry name" value="SARCALUMENIN"/>
    <property type="match status" value="1"/>
</dbReference>
<dbReference type="SUPFAM" id="SSF52540">
    <property type="entry name" value="P-loop containing nucleoside triphosphate hydrolases"/>
    <property type="match status" value="1"/>
</dbReference>
<keyword evidence="1" id="KW-0472">Membrane</keyword>
<comment type="caution">
    <text evidence="3">The sequence shown here is derived from an EMBL/GenBank/DDBJ whole genome shotgun (WGS) entry which is preliminary data.</text>
</comment>
<gene>
    <name evidence="3" type="ORF">Voc01_098170</name>
</gene>
<dbReference type="RefSeq" id="WP_239161049.1">
    <property type="nucleotide sequence ID" value="NZ_BOPH01000145.1"/>
</dbReference>
<reference evidence="3" key="1">
    <citation type="submission" date="2021-01" db="EMBL/GenBank/DDBJ databases">
        <title>Whole genome shotgun sequence of Virgisporangium ochraceum NBRC 16418.</title>
        <authorList>
            <person name="Komaki H."/>
            <person name="Tamura T."/>
        </authorList>
    </citation>
    <scope>NUCLEOTIDE SEQUENCE</scope>
    <source>
        <strain evidence="3">NBRC 16418</strain>
    </source>
</reference>